<sequence length="233" mass="25233">MRQEIGIVLLITFGMSGFKAIIALISVYLRGKPSDSQVVLNPTRNPQPLIDAILQFASAAVLIGWGLLALYLLGTHLPRLRPKDWAHGAALAALIGIPGLGLYLAGRLLGLSREVIPAEHLSLTMVLPLLVWAFANAFAEETVVVMWLSTRLKQLHLRPALIIGLSAVLRGSYHLYQGIPAGIGNLVMGVIFATYFHKTNKVWPLICAHFLIDAIAFLGYPLLIASGIHLPGL</sequence>
<dbReference type="KEGG" id="caqu:CAQU_12010"/>
<evidence type="ECO:0000313" key="4">
    <source>
        <dbReference type="Proteomes" id="UP000185478"/>
    </source>
</evidence>
<dbReference type="Pfam" id="PF02517">
    <property type="entry name" value="Rce1-like"/>
    <property type="match status" value="1"/>
</dbReference>
<protein>
    <recommendedName>
        <fullName evidence="2">CAAX prenyl protease 2/Lysostaphin resistance protein A-like domain-containing protein</fullName>
    </recommendedName>
</protein>
<feature type="transmembrane region" description="Helical" evidence="1">
    <location>
        <begin position="85"/>
        <end position="105"/>
    </location>
</feature>
<dbReference type="InterPro" id="IPR003675">
    <property type="entry name" value="Rce1/LyrA-like_dom"/>
</dbReference>
<feature type="domain" description="CAAX prenyl protease 2/Lysostaphin resistance protein A-like" evidence="2">
    <location>
        <begin position="125"/>
        <end position="215"/>
    </location>
</feature>
<reference evidence="3 4" key="1">
    <citation type="submission" date="2014-08" db="EMBL/GenBank/DDBJ databases">
        <title>Complete genome sequence of Corynebacterium aquilae S-613T(T) (=DSM 44791(T)), isolated from the choana of a healthy golden eagle.</title>
        <authorList>
            <person name="Ruckert C."/>
            <person name="Albersmeier A."/>
            <person name="Winkler A."/>
            <person name="Kalinowski J."/>
        </authorList>
    </citation>
    <scope>NUCLEOTIDE SEQUENCE [LARGE SCALE GENOMIC DNA]</scope>
    <source>
        <strain evidence="3 4">S-613</strain>
    </source>
</reference>
<feature type="transmembrane region" description="Helical" evidence="1">
    <location>
        <begin position="7"/>
        <end position="29"/>
    </location>
</feature>
<evidence type="ECO:0000256" key="1">
    <source>
        <dbReference type="SAM" id="Phobius"/>
    </source>
</evidence>
<dbReference type="Proteomes" id="UP000185478">
    <property type="component" value="Chromosome"/>
</dbReference>
<name>A0A1L7CIL0_9CORY</name>
<keyword evidence="1" id="KW-1133">Transmembrane helix</keyword>
<organism evidence="3 4">
    <name type="scientific">Corynebacterium aquilae DSM 44791</name>
    <dbReference type="NCBI Taxonomy" id="1431546"/>
    <lineage>
        <taxon>Bacteria</taxon>
        <taxon>Bacillati</taxon>
        <taxon>Actinomycetota</taxon>
        <taxon>Actinomycetes</taxon>
        <taxon>Mycobacteriales</taxon>
        <taxon>Corynebacteriaceae</taxon>
        <taxon>Corynebacterium</taxon>
    </lineage>
</organism>
<evidence type="ECO:0000259" key="2">
    <source>
        <dbReference type="Pfam" id="PF02517"/>
    </source>
</evidence>
<dbReference type="AlphaFoldDB" id="A0A1L7CIL0"/>
<feature type="transmembrane region" description="Helical" evidence="1">
    <location>
        <begin position="208"/>
        <end position="230"/>
    </location>
</feature>
<dbReference type="GO" id="GO:0004175">
    <property type="term" value="F:endopeptidase activity"/>
    <property type="evidence" value="ECO:0007669"/>
    <property type="project" value="UniProtKB-ARBA"/>
</dbReference>
<dbReference type="STRING" id="1431546.CAQU_12010"/>
<dbReference type="GO" id="GO:0080120">
    <property type="term" value="P:CAAX-box protein maturation"/>
    <property type="evidence" value="ECO:0007669"/>
    <property type="project" value="UniProtKB-ARBA"/>
</dbReference>
<keyword evidence="1" id="KW-0472">Membrane</keyword>
<accession>A0A1L7CIL0</accession>
<keyword evidence="1" id="KW-0812">Transmembrane</keyword>
<feature type="transmembrane region" description="Helical" evidence="1">
    <location>
        <begin position="49"/>
        <end position="73"/>
    </location>
</feature>
<dbReference type="EMBL" id="CP009245">
    <property type="protein sequence ID" value="APT85645.1"/>
    <property type="molecule type" value="Genomic_DNA"/>
</dbReference>
<proteinExistence type="predicted"/>
<evidence type="ECO:0000313" key="3">
    <source>
        <dbReference type="EMBL" id="APT85645.1"/>
    </source>
</evidence>
<keyword evidence="4" id="KW-1185">Reference proteome</keyword>
<gene>
    <name evidence="3" type="ORF">CAQU_12010</name>
</gene>
<feature type="transmembrane region" description="Helical" evidence="1">
    <location>
        <begin position="179"/>
        <end position="196"/>
    </location>
</feature>